<evidence type="ECO:0000256" key="1">
    <source>
        <dbReference type="ARBA" id="ARBA00004141"/>
    </source>
</evidence>
<dbReference type="GO" id="GO:0033013">
    <property type="term" value="P:tetrapyrrole metabolic process"/>
    <property type="evidence" value="ECO:0007669"/>
    <property type="project" value="UniProtKB-ARBA"/>
</dbReference>
<reference evidence="7 8" key="1">
    <citation type="submission" date="2021-10" db="EMBL/GenBank/DDBJ databases">
        <title>Anaerobic single-cell dispensing facilitates the cultivation of human gut bacteria.</title>
        <authorList>
            <person name="Afrizal A."/>
        </authorList>
    </citation>
    <scope>NUCLEOTIDE SEQUENCE [LARGE SCALE GENOMIC DNA]</scope>
    <source>
        <strain evidence="7 8">CLA-AA-H270</strain>
    </source>
</reference>
<evidence type="ECO:0000256" key="5">
    <source>
        <dbReference type="ARBA" id="ARBA00023136"/>
    </source>
</evidence>
<dbReference type="Pfam" id="PF03073">
    <property type="entry name" value="TspO_MBR"/>
    <property type="match status" value="1"/>
</dbReference>
<dbReference type="EMBL" id="JAJEPX010000065">
    <property type="protein sequence ID" value="MCC2177864.1"/>
    <property type="molecule type" value="Genomic_DNA"/>
</dbReference>
<dbReference type="GO" id="GO:0016020">
    <property type="term" value="C:membrane"/>
    <property type="evidence" value="ECO:0007669"/>
    <property type="project" value="UniProtKB-SubCell"/>
</dbReference>
<dbReference type="PIRSF" id="PIRSF005859">
    <property type="entry name" value="PBR"/>
    <property type="match status" value="1"/>
</dbReference>
<evidence type="ECO:0000313" key="7">
    <source>
        <dbReference type="EMBL" id="MCC2177864.1"/>
    </source>
</evidence>
<feature type="transmembrane region" description="Helical" evidence="6">
    <location>
        <begin position="98"/>
        <end position="117"/>
    </location>
</feature>
<proteinExistence type="inferred from homology"/>
<accession>A0AAW4VY39</accession>
<comment type="subcellular location">
    <subcellularLocation>
        <location evidence="1">Membrane</location>
        <topology evidence="1">Multi-pass membrane protein</topology>
    </subcellularLocation>
</comment>
<organism evidence="7 8">
    <name type="scientific">Agathobaculum butyriciproducens</name>
    <dbReference type="NCBI Taxonomy" id="1628085"/>
    <lineage>
        <taxon>Bacteria</taxon>
        <taxon>Bacillati</taxon>
        <taxon>Bacillota</taxon>
        <taxon>Clostridia</taxon>
        <taxon>Eubacteriales</taxon>
        <taxon>Butyricicoccaceae</taxon>
        <taxon>Agathobaculum</taxon>
    </lineage>
</organism>
<name>A0AAW4VY39_9FIRM</name>
<dbReference type="RefSeq" id="WP_227601231.1">
    <property type="nucleotide sequence ID" value="NZ_JAJEPX010000065.1"/>
</dbReference>
<dbReference type="Proteomes" id="UP001298753">
    <property type="component" value="Unassembled WGS sequence"/>
</dbReference>
<evidence type="ECO:0000256" key="4">
    <source>
        <dbReference type="ARBA" id="ARBA00022989"/>
    </source>
</evidence>
<gene>
    <name evidence="7" type="ORF">LKD22_12165</name>
</gene>
<dbReference type="PANTHER" id="PTHR10057">
    <property type="entry name" value="PERIPHERAL-TYPE BENZODIAZEPINE RECEPTOR"/>
    <property type="match status" value="1"/>
</dbReference>
<feature type="transmembrane region" description="Helical" evidence="6">
    <location>
        <begin position="72"/>
        <end position="92"/>
    </location>
</feature>
<dbReference type="AlphaFoldDB" id="A0AAW4VY39"/>
<evidence type="ECO:0000256" key="3">
    <source>
        <dbReference type="ARBA" id="ARBA00022692"/>
    </source>
</evidence>
<dbReference type="InterPro" id="IPR038330">
    <property type="entry name" value="TspO/MBR-related_sf"/>
</dbReference>
<feature type="transmembrane region" description="Helical" evidence="6">
    <location>
        <begin position="124"/>
        <end position="147"/>
    </location>
</feature>
<dbReference type="PANTHER" id="PTHR10057:SF0">
    <property type="entry name" value="TRANSLOCATOR PROTEIN"/>
    <property type="match status" value="1"/>
</dbReference>
<protein>
    <submittedName>
        <fullName evidence="7">Tryptophan-rich sensory protein</fullName>
    </submittedName>
</protein>
<evidence type="ECO:0000313" key="8">
    <source>
        <dbReference type="Proteomes" id="UP001298753"/>
    </source>
</evidence>
<dbReference type="GeneID" id="98659197"/>
<feature type="transmembrane region" description="Helical" evidence="6">
    <location>
        <begin position="40"/>
        <end position="60"/>
    </location>
</feature>
<dbReference type="CDD" id="cd15904">
    <property type="entry name" value="TSPO_MBR"/>
    <property type="match status" value="1"/>
</dbReference>
<evidence type="ECO:0000256" key="2">
    <source>
        <dbReference type="ARBA" id="ARBA00007524"/>
    </source>
</evidence>
<comment type="similarity">
    <text evidence="2">Belongs to the TspO/BZRP family.</text>
</comment>
<keyword evidence="3 6" id="KW-0812">Transmembrane</keyword>
<keyword evidence="4 6" id="KW-1133">Transmembrane helix</keyword>
<comment type="caution">
    <text evidence="7">The sequence shown here is derived from an EMBL/GenBank/DDBJ whole genome shotgun (WGS) entry which is preliminary data.</text>
</comment>
<dbReference type="FunFam" id="1.20.1260.100:FF:000001">
    <property type="entry name" value="translocator protein 2"/>
    <property type="match status" value="1"/>
</dbReference>
<keyword evidence="8" id="KW-1185">Reference proteome</keyword>
<keyword evidence="5 6" id="KW-0472">Membrane</keyword>
<sequence>MKIFSFTLPLAVGGLAAWLTMGSMSQYAALVQPPLAPPAWIFPIAWTILYALMGWASLRVRQSGSPEHKNALALYYTQLAVNFVWPLLFFRVGLYGTAFWWLILLLALVLVTARAFYRIDKQAGWLLVPYLAWLIYAAYLNAGVWFLNK</sequence>
<dbReference type="Gene3D" id="1.20.1260.100">
    <property type="entry name" value="TspO/MBR protein"/>
    <property type="match status" value="1"/>
</dbReference>
<evidence type="ECO:0000256" key="6">
    <source>
        <dbReference type="SAM" id="Phobius"/>
    </source>
</evidence>
<dbReference type="InterPro" id="IPR004307">
    <property type="entry name" value="TspO_MBR"/>
</dbReference>